<dbReference type="RefSeq" id="WP_317958073.1">
    <property type="nucleotide sequence ID" value="NZ_BSKO01000001.1"/>
</dbReference>
<feature type="region of interest" description="Disordered" evidence="1">
    <location>
        <begin position="226"/>
        <end position="256"/>
    </location>
</feature>
<keyword evidence="3" id="KW-1185">Reference proteome</keyword>
<reference evidence="2 3" key="1">
    <citation type="submission" date="2023-02" db="EMBL/GenBank/DDBJ databases">
        <title>Oceanobacillus kimchii IFOP_LL358 isolated form Alexandrium catenella lab strain.</title>
        <authorList>
            <person name="Gajardo G."/>
            <person name="Ueki S."/>
            <person name="Maruyama F."/>
        </authorList>
    </citation>
    <scope>NUCLEOTIDE SEQUENCE [LARGE SCALE GENOMIC DNA]</scope>
    <source>
        <strain evidence="2 3">IFOP_LL358</strain>
    </source>
</reference>
<protein>
    <submittedName>
        <fullName evidence="2">Uncharacterized protein</fullName>
    </submittedName>
</protein>
<evidence type="ECO:0000313" key="3">
    <source>
        <dbReference type="Proteomes" id="UP001275436"/>
    </source>
</evidence>
<feature type="compositionally biased region" description="Low complexity" evidence="1">
    <location>
        <begin position="227"/>
        <end position="245"/>
    </location>
</feature>
<sequence length="301" mass="35041">MESSEQIRRMLEKEQREQKRIGSNVHRRTGKGSYKARVAGGVVFAKNNFKRYEKNSKIKKYEMSKLIVPIEDFEVLSHVDQVKLMELWLLRNSKKEICEQMGIGRQRLNKLILSLGVDPEKMILTEDQLNKYKVEVIPSDIFRKIDDSQKFELVKHYNVDMGLTNNDIANRLDYPSSTFNSYKTRWKKAYDKKEEAGLSLNNLGSDIDLDNHYEDDGLLSLDDEIESNQSNKSSKSLSENSYNSNDSVERQDSAREIEERSFSITVTDILTTKELTERIEAIATMTNPNKRYKVMIKMEEK</sequence>
<feature type="compositionally biased region" description="Basic and acidic residues" evidence="1">
    <location>
        <begin position="247"/>
        <end position="256"/>
    </location>
</feature>
<accession>A0ABQ5TNQ3</accession>
<evidence type="ECO:0000256" key="1">
    <source>
        <dbReference type="SAM" id="MobiDB-lite"/>
    </source>
</evidence>
<proteinExistence type="predicted"/>
<gene>
    <name evidence="2" type="ORF">MACH08_19760</name>
</gene>
<name>A0ABQ5TNQ3_9BACI</name>
<organism evidence="2 3">
    <name type="scientific">Oceanobacillus kimchii</name>
    <dbReference type="NCBI Taxonomy" id="746691"/>
    <lineage>
        <taxon>Bacteria</taxon>
        <taxon>Bacillati</taxon>
        <taxon>Bacillota</taxon>
        <taxon>Bacilli</taxon>
        <taxon>Bacillales</taxon>
        <taxon>Bacillaceae</taxon>
        <taxon>Oceanobacillus</taxon>
    </lineage>
</organism>
<evidence type="ECO:0000313" key="2">
    <source>
        <dbReference type="EMBL" id="GLO66192.1"/>
    </source>
</evidence>
<dbReference type="Proteomes" id="UP001275436">
    <property type="component" value="Unassembled WGS sequence"/>
</dbReference>
<dbReference type="EMBL" id="BSKO01000001">
    <property type="protein sequence ID" value="GLO66192.1"/>
    <property type="molecule type" value="Genomic_DNA"/>
</dbReference>
<comment type="caution">
    <text evidence="2">The sequence shown here is derived from an EMBL/GenBank/DDBJ whole genome shotgun (WGS) entry which is preliminary data.</text>
</comment>